<feature type="region of interest" description="Disordered" evidence="2">
    <location>
        <begin position="100"/>
        <end position="150"/>
    </location>
</feature>
<dbReference type="SUPFAM" id="SSF53448">
    <property type="entry name" value="Nucleotide-diphospho-sugar transferases"/>
    <property type="match status" value="1"/>
</dbReference>
<keyword evidence="1" id="KW-0175">Coiled coil</keyword>
<reference evidence="3 4" key="1">
    <citation type="submission" date="2020-08" db="EMBL/GenBank/DDBJ databases">
        <title>Sequencing the genomes of 1000 actinobacteria strains.</title>
        <authorList>
            <person name="Klenk H.-P."/>
        </authorList>
    </citation>
    <scope>NUCLEOTIDE SEQUENCE [LARGE SCALE GENOMIC DNA]</scope>
    <source>
        <strain evidence="3 4">DSM 44936</strain>
    </source>
</reference>
<gene>
    <name evidence="3" type="ORF">BJ992_001662</name>
</gene>
<evidence type="ECO:0000313" key="4">
    <source>
        <dbReference type="Proteomes" id="UP000555564"/>
    </source>
</evidence>
<dbReference type="Gene3D" id="3.90.550.10">
    <property type="entry name" value="Spore Coat Polysaccharide Biosynthesis Protein SpsA, Chain A"/>
    <property type="match status" value="1"/>
</dbReference>
<sequence length="654" mass="70649">MEELESTREALRAAVAAASVAAELTRLLADYQERLARAAESEAEAVTRAKEAEARLRTVEKQVARLAKQLAEQRYQTAVAQWKLDSVQGSKWSKLGDAIHTKNPTEVARTLRAPARKPSAPRRSDFDPAPPAVEPEPVAPAEPATTGPALSTPLAEGFVVPKGPLARPYLTVAAIVDRRSEALFRYEWRQVTNFGPDNWRTMLDEHRPHLLFVESVQAGPLQGNGGRWLAELAGRERGLRDLIEECGRRGIRTVFWHSGGPVSAAVPMASYFDHVLVTSEPRAREWRAALRHDRVAVLPHAVQPRVHNPVAAAGDRSGVGLLGTPVQGDPGPGRQPLITGKATYDDILTAYRSVSLAVAAPDADPRTLLEVAACATPITVVPAPVPPDDPTFTVPPDAAAAGHRAWRDAVPVTPLLDPILDWIGVPSVRATASLTAIVAISGQPDLDALLRTLKTQHLSPGQLVAVADGLDASVVDKALRTVHHGDLVVRETTRTGAHAAPPTRGAALDRALRLADGDLVAVLDPRDTYGEHYLSDLLRHSTTVDAEIIGKASYYLHIKETGATLLRQPAASHRHLPEVTGATILARRQTLQSLGIPDLSEDWDTPLMRQCRTDGIRVYSTDPYSYIQHRPTTPTLLTSAELLGHLPAEPLALI</sequence>
<evidence type="ECO:0000313" key="3">
    <source>
        <dbReference type="EMBL" id="MBB6472231.1"/>
    </source>
</evidence>
<evidence type="ECO:0000256" key="2">
    <source>
        <dbReference type="SAM" id="MobiDB-lite"/>
    </source>
</evidence>
<feature type="coiled-coil region" evidence="1">
    <location>
        <begin position="1"/>
        <end position="76"/>
    </location>
</feature>
<evidence type="ECO:0000256" key="1">
    <source>
        <dbReference type="SAM" id="Coils"/>
    </source>
</evidence>
<feature type="compositionally biased region" description="Pro residues" evidence="2">
    <location>
        <begin position="128"/>
        <end position="140"/>
    </location>
</feature>
<protein>
    <recommendedName>
        <fullName evidence="5">Glycosyltransferase</fullName>
    </recommendedName>
</protein>
<name>A0A7X0IBR4_9ACTN</name>
<dbReference type="InterPro" id="IPR029044">
    <property type="entry name" value="Nucleotide-diphossugar_trans"/>
</dbReference>
<dbReference type="EMBL" id="JACHIU010000001">
    <property type="protein sequence ID" value="MBB6472231.1"/>
    <property type="molecule type" value="Genomic_DNA"/>
</dbReference>
<dbReference type="AlphaFoldDB" id="A0A7X0IBR4"/>
<proteinExistence type="predicted"/>
<dbReference type="RefSeq" id="WP_184979321.1">
    <property type="nucleotide sequence ID" value="NZ_JACHIU010000001.1"/>
</dbReference>
<dbReference type="Proteomes" id="UP000555564">
    <property type="component" value="Unassembled WGS sequence"/>
</dbReference>
<evidence type="ECO:0008006" key="5">
    <source>
        <dbReference type="Google" id="ProtNLM"/>
    </source>
</evidence>
<comment type="caution">
    <text evidence="3">The sequence shown here is derived from an EMBL/GenBank/DDBJ whole genome shotgun (WGS) entry which is preliminary data.</text>
</comment>
<keyword evidence="4" id="KW-1185">Reference proteome</keyword>
<accession>A0A7X0IBR4</accession>
<organism evidence="3 4">
    <name type="scientific">Sphaerisporangium rubeum</name>
    <dbReference type="NCBI Taxonomy" id="321317"/>
    <lineage>
        <taxon>Bacteria</taxon>
        <taxon>Bacillati</taxon>
        <taxon>Actinomycetota</taxon>
        <taxon>Actinomycetes</taxon>
        <taxon>Streptosporangiales</taxon>
        <taxon>Streptosporangiaceae</taxon>
        <taxon>Sphaerisporangium</taxon>
    </lineage>
</organism>